<dbReference type="CTD" id="100150722"/>
<dbReference type="FunCoup" id="W5N506">
    <property type="interactions" value="1"/>
</dbReference>
<evidence type="ECO:0000256" key="5">
    <source>
        <dbReference type="ARBA" id="ARBA00023180"/>
    </source>
</evidence>
<dbReference type="GeneID" id="102690275"/>
<keyword evidence="4 6" id="KW-0472">Membrane</keyword>
<dbReference type="OrthoDB" id="9626630at2759"/>
<dbReference type="Proteomes" id="UP000018468">
    <property type="component" value="Linkage group LG10"/>
</dbReference>
<dbReference type="KEGG" id="loc:102690275"/>
<dbReference type="GeneTree" id="ENSGT00390000011615"/>
<keyword evidence="5" id="KW-0325">Glycoprotein</keyword>
<dbReference type="PANTHER" id="PTHR20516:SF1">
    <property type="entry name" value="TRANSMEMBRANE PROTEIN 235"/>
    <property type="match status" value="1"/>
</dbReference>
<dbReference type="eggNOG" id="ENOG502S049">
    <property type="taxonomic scope" value="Eukaryota"/>
</dbReference>
<dbReference type="InParanoid" id="W5N506"/>
<evidence type="ECO:0000256" key="1">
    <source>
        <dbReference type="ARBA" id="ARBA00004141"/>
    </source>
</evidence>
<dbReference type="RefSeq" id="XP_006635479.1">
    <property type="nucleotide sequence ID" value="XM_006635416.2"/>
</dbReference>
<dbReference type="GO" id="GO:0016324">
    <property type="term" value="C:apical plasma membrane"/>
    <property type="evidence" value="ECO:0000318"/>
    <property type="project" value="GO_Central"/>
</dbReference>
<dbReference type="AlphaFoldDB" id="W5N506"/>
<dbReference type="InterPro" id="IPR039951">
    <property type="entry name" value="TMEM114/TMEM235"/>
</dbReference>
<comment type="subcellular location">
    <subcellularLocation>
        <location evidence="1">Membrane</location>
        <topology evidence="1">Multi-pass membrane protein</topology>
    </subcellularLocation>
</comment>
<reference evidence="7" key="2">
    <citation type="submission" date="2025-08" db="UniProtKB">
        <authorList>
            <consortium name="Ensembl"/>
        </authorList>
    </citation>
    <scope>IDENTIFICATION</scope>
</reference>
<keyword evidence="2 6" id="KW-0812">Transmembrane</keyword>
<feature type="transmembrane region" description="Helical" evidence="6">
    <location>
        <begin position="166"/>
        <end position="193"/>
    </location>
</feature>
<feature type="transmembrane region" description="Helical" evidence="6">
    <location>
        <begin position="91"/>
        <end position="115"/>
    </location>
</feature>
<evidence type="ECO:0000256" key="6">
    <source>
        <dbReference type="SAM" id="Phobius"/>
    </source>
</evidence>
<dbReference type="Bgee" id="ENSLOCG00000012771">
    <property type="expression patterns" value="Expressed in brain and 2 other cell types or tissues"/>
</dbReference>
<evidence type="ECO:0000256" key="4">
    <source>
        <dbReference type="ARBA" id="ARBA00023136"/>
    </source>
</evidence>
<dbReference type="EMBL" id="AHAT01000368">
    <property type="status" value="NOT_ANNOTATED_CDS"/>
    <property type="molecule type" value="Genomic_DNA"/>
</dbReference>
<keyword evidence="8" id="KW-1185">Reference proteome</keyword>
<feature type="transmembrane region" description="Helical" evidence="6">
    <location>
        <begin position="127"/>
        <end position="146"/>
    </location>
</feature>
<reference evidence="8" key="1">
    <citation type="submission" date="2011-12" db="EMBL/GenBank/DDBJ databases">
        <title>The Draft Genome of Lepisosteus oculatus.</title>
        <authorList>
            <consortium name="The Broad Institute Genome Assembly &amp; Analysis Group"/>
            <consortium name="Computational R&amp;D Group"/>
            <consortium name="and Sequencing Platform"/>
            <person name="Di Palma F."/>
            <person name="Alfoldi J."/>
            <person name="Johnson J."/>
            <person name="Berlin A."/>
            <person name="Gnerre S."/>
            <person name="Jaffe D."/>
            <person name="MacCallum I."/>
            <person name="Young S."/>
            <person name="Walker B.J."/>
            <person name="Lander E.S."/>
            <person name="Lindblad-Toh K."/>
        </authorList>
    </citation>
    <scope>NUCLEOTIDE SEQUENCE [LARGE SCALE GENOMIC DNA]</scope>
</reference>
<dbReference type="PANTHER" id="PTHR20516">
    <property type="entry name" value="TRANSMEMBRANE PROTEIN 114/235 FAMILY MEMBER"/>
    <property type="match status" value="1"/>
</dbReference>
<reference evidence="7" key="3">
    <citation type="submission" date="2025-09" db="UniProtKB">
        <authorList>
            <consortium name="Ensembl"/>
        </authorList>
    </citation>
    <scope>IDENTIFICATION</scope>
</reference>
<dbReference type="OMA" id="LWRTCEG"/>
<evidence type="ECO:0000313" key="7">
    <source>
        <dbReference type="Ensembl" id="ENSLOCP00000015715.1"/>
    </source>
</evidence>
<evidence type="ECO:0000256" key="3">
    <source>
        <dbReference type="ARBA" id="ARBA00022989"/>
    </source>
</evidence>
<evidence type="ECO:0000256" key="2">
    <source>
        <dbReference type="ARBA" id="ARBA00022692"/>
    </source>
</evidence>
<name>W5N506_LEPOC</name>
<sequence length="213" mass="23061">MKMNFGAAVVVAGLMGLLSFSFLAAAIASEYWYILEVNKPNGTKSEELSSHTGLWRTCEGNNACIPLVYPFTEDTSKFSDAERYLINMQKVIIVLLPLSLVLLVFGGICGLVSSLARSCPLLVGTGAYLLLCSAITLTGVSVYISYSHMALEEIVRTVGPARMTHVHISFGWSMGLAWLSFSLEVITGVLLFLGARITYLQSRQELAPAISLA</sequence>
<dbReference type="Pfam" id="PF13903">
    <property type="entry name" value="Claudin_2"/>
    <property type="match status" value="1"/>
</dbReference>
<keyword evidence="3 6" id="KW-1133">Transmembrane helix</keyword>
<evidence type="ECO:0000313" key="8">
    <source>
        <dbReference type="Proteomes" id="UP000018468"/>
    </source>
</evidence>
<dbReference type="EMBL" id="AHAT01000367">
    <property type="status" value="NOT_ANNOTATED_CDS"/>
    <property type="molecule type" value="Genomic_DNA"/>
</dbReference>
<dbReference type="HOGENOM" id="CLU_102991_0_0_1"/>
<organism evidence="7 8">
    <name type="scientific">Lepisosteus oculatus</name>
    <name type="common">Spotted gar</name>
    <dbReference type="NCBI Taxonomy" id="7918"/>
    <lineage>
        <taxon>Eukaryota</taxon>
        <taxon>Metazoa</taxon>
        <taxon>Chordata</taxon>
        <taxon>Craniata</taxon>
        <taxon>Vertebrata</taxon>
        <taxon>Euteleostomi</taxon>
        <taxon>Actinopterygii</taxon>
        <taxon>Neopterygii</taxon>
        <taxon>Holostei</taxon>
        <taxon>Semionotiformes</taxon>
        <taxon>Lepisosteidae</taxon>
        <taxon>Lepisosteus</taxon>
    </lineage>
</organism>
<dbReference type="FunFam" id="1.20.140.150:FF:000021">
    <property type="entry name" value="Transmembrane protein 114"/>
    <property type="match status" value="1"/>
</dbReference>
<protein>
    <submittedName>
        <fullName evidence="7">Transmembrane protein 235</fullName>
    </submittedName>
</protein>
<accession>W5N506</accession>
<dbReference type="EMBL" id="AHAT01000366">
    <property type="status" value="NOT_ANNOTATED_CDS"/>
    <property type="molecule type" value="Genomic_DNA"/>
</dbReference>
<proteinExistence type="predicted"/>
<dbReference type="InterPro" id="IPR004031">
    <property type="entry name" value="PMP22/EMP/MP20/Claudin"/>
</dbReference>
<dbReference type="Gene3D" id="1.20.140.150">
    <property type="match status" value="1"/>
</dbReference>
<dbReference type="Ensembl" id="ENSLOCT00000015745.1">
    <property type="protein sequence ID" value="ENSLOCP00000015715.1"/>
    <property type="gene ID" value="ENSLOCG00000012771.1"/>
</dbReference>